<feature type="compositionally biased region" description="Basic and acidic residues" evidence="10">
    <location>
        <begin position="691"/>
        <end position="705"/>
    </location>
</feature>
<dbReference type="PANTHER" id="PTHR30591:SF1">
    <property type="entry name" value="RECBCD ENZYME SUBUNIT RECC"/>
    <property type="match status" value="1"/>
</dbReference>
<protein>
    <submittedName>
        <fullName evidence="12">PD-(D/E)XK nuclease family protein</fullName>
    </submittedName>
</protein>
<accession>A0A9D1EJL4</accession>
<dbReference type="Pfam" id="PF12705">
    <property type="entry name" value="PDDEXK_1"/>
    <property type="match status" value="1"/>
</dbReference>
<evidence type="ECO:0000259" key="11">
    <source>
        <dbReference type="PROSITE" id="PS51217"/>
    </source>
</evidence>
<keyword evidence="3" id="KW-0227">DNA damage</keyword>
<feature type="region of interest" description="Disordered" evidence="10">
    <location>
        <begin position="683"/>
        <end position="733"/>
    </location>
</feature>
<dbReference type="GO" id="GO:0006310">
    <property type="term" value="P:DNA recombination"/>
    <property type="evidence" value="ECO:0007669"/>
    <property type="project" value="TreeGrafter"/>
</dbReference>
<keyword evidence="9" id="KW-0234">DNA repair</keyword>
<reference evidence="12" key="1">
    <citation type="submission" date="2020-10" db="EMBL/GenBank/DDBJ databases">
        <authorList>
            <person name="Gilroy R."/>
        </authorList>
    </citation>
    <scope>NUCLEOTIDE SEQUENCE</scope>
    <source>
        <strain evidence="12">ChiSxjej1B13-7041</strain>
    </source>
</reference>
<keyword evidence="1" id="KW-0540">Nuclease</keyword>
<dbReference type="Gene3D" id="3.90.320.10">
    <property type="match status" value="1"/>
</dbReference>
<dbReference type="EMBL" id="DVHU01000061">
    <property type="protein sequence ID" value="HIR93152.1"/>
    <property type="molecule type" value="Genomic_DNA"/>
</dbReference>
<dbReference type="Proteomes" id="UP000886841">
    <property type="component" value="Unassembled WGS sequence"/>
</dbReference>
<dbReference type="SUPFAM" id="SSF52980">
    <property type="entry name" value="Restriction endonuclease-like"/>
    <property type="match status" value="1"/>
</dbReference>
<feature type="compositionally biased region" description="Basic and acidic residues" evidence="10">
    <location>
        <begin position="720"/>
        <end position="733"/>
    </location>
</feature>
<evidence type="ECO:0000256" key="3">
    <source>
        <dbReference type="ARBA" id="ARBA00022763"/>
    </source>
</evidence>
<sequence length="1175" mass="134419">MALQLILGNAGAGKSRKLYEELIQESLEHPRNQYLVLVPEQSTMQTQKELVQLHPAKGLLNVDVLSFKRLAYRIFQEAGGQMRPLLEETGKSLVVQRVAQEQKGNLGFLGSQMKKQGYIHEMKSLISELQQYEVEPEMLGQLEELAQKKPLLQQKLADVQVIYRAYREFLSQRFMTGEEVLDAAARRAEESGYLRGVSVLLDGFTGFTPVQHGLLVELLRLCPKVTVILTLDDREDPYRRQGPHKLFSLTLETIHTLIRLAREAGTEILPERWIKGGPGRFSQAPSLAFLERQLFRYGRAAWKEAPGEIHLWAAANPLAEMREIARKIRELVRVRGWRYRDVAVVTADPETYKSWVSRAFEECGIPYFQDEKHAVLLNPFVEYIRAAVDMVVQNFRYPAVFRYLRCGLSGLAEEETDALENYVIALGIQGLNQWREHWVRRYRGLEEAQVEEINKIREKFLGTVEEFAVNLKKKNNTVEDYTRILYEFLKKGQLERQLALREQEFAQAGEAGLAREYAQIYGIVMELFDKLAGILGEEQLTLTEYQQLLEAGLSEAQVGIIPPQVDQVLVGDMERTRLGEIKALFFAGMNEGLIPRQAGRGGILSEGDREFLKDGPAALAPTAREQLYTQRFYLYLSLTRPSRELYLTYARSTAGGEALLPAYLVDTIRQLFPRLTVRRLLEAGEPESPADEPKREGQKPERPAGEPESAGQESESPAGEPKREGQEPEHPAQELETLVSGLRRAAEGEADDQWKELFAWYLRSPQYESLARRMAQAAFLEKPQDHLGRQVAQALYGKTLVNSATRLEKFAACAFAHFLQYGLQLQERQVYEFKAADMGNVMHQSLERFALHLREEGLRWRDLEPEKREELAERSVEEIIHDYGNTVLHSTARREYQIRRIKRILKRTVWALQEQLRCGDFEPGGFEISFSMEEDLRAVNFALTPEERLKLTGRIDRVDICQEKERVLVKVIDYKSGNNSLDLVALYHGLQLQLVVYLNAALELSEREYPGKEAVPAGIFYYRMQDPMMSGQEQEGEEELKQRILKELRVNGLVSSDPEIIGRLDRQLAGQTGSSQVIPVSYNKDQSLSKTSSAVSREKFAALSRFVERKLRELGGRILEGEAELNPYQLKEKKACTFCPYQGVCGFDERIPGFSLRRLRSYEDQELWQALDQEV</sequence>
<keyword evidence="5" id="KW-0347">Helicase</keyword>
<dbReference type="PROSITE" id="PS51217">
    <property type="entry name" value="UVRD_HELICASE_CTER"/>
    <property type="match status" value="1"/>
</dbReference>
<dbReference type="InterPro" id="IPR049035">
    <property type="entry name" value="ADDB_N"/>
</dbReference>
<dbReference type="InterPro" id="IPR014017">
    <property type="entry name" value="DNA_helicase_UvrD-like_C"/>
</dbReference>
<evidence type="ECO:0000256" key="9">
    <source>
        <dbReference type="ARBA" id="ARBA00023204"/>
    </source>
</evidence>
<dbReference type="GO" id="GO:0004527">
    <property type="term" value="F:exonuclease activity"/>
    <property type="evidence" value="ECO:0007669"/>
    <property type="project" value="UniProtKB-KW"/>
</dbReference>
<evidence type="ECO:0000256" key="5">
    <source>
        <dbReference type="ARBA" id="ARBA00022806"/>
    </source>
</evidence>
<dbReference type="GO" id="GO:0005524">
    <property type="term" value="F:ATP binding"/>
    <property type="evidence" value="ECO:0007669"/>
    <property type="project" value="UniProtKB-KW"/>
</dbReference>
<keyword evidence="4" id="KW-0378">Hydrolase</keyword>
<evidence type="ECO:0000256" key="4">
    <source>
        <dbReference type="ARBA" id="ARBA00022801"/>
    </source>
</evidence>
<dbReference type="InterPro" id="IPR011604">
    <property type="entry name" value="PDDEXK-like_dom_sf"/>
</dbReference>
<dbReference type="AlphaFoldDB" id="A0A9D1EJL4"/>
<dbReference type="SUPFAM" id="SSF52540">
    <property type="entry name" value="P-loop containing nucleoside triphosphate hydrolases"/>
    <property type="match status" value="1"/>
</dbReference>
<comment type="caution">
    <text evidence="12">The sequence shown here is derived from an EMBL/GenBank/DDBJ whole genome shotgun (WGS) entry which is preliminary data.</text>
</comment>
<dbReference type="GO" id="GO:0006281">
    <property type="term" value="P:DNA repair"/>
    <property type="evidence" value="ECO:0007669"/>
    <property type="project" value="UniProtKB-KW"/>
</dbReference>
<dbReference type="GO" id="GO:0004386">
    <property type="term" value="F:helicase activity"/>
    <property type="evidence" value="ECO:0007669"/>
    <property type="project" value="UniProtKB-KW"/>
</dbReference>
<keyword evidence="8" id="KW-0238">DNA-binding</keyword>
<feature type="domain" description="UvrD-like helicase C-terminal" evidence="11">
    <location>
        <begin position="278"/>
        <end position="556"/>
    </location>
</feature>
<dbReference type="Pfam" id="PF21445">
    <property type="entry name" value="ADDB_N"/>
    <property type="match status" value="1"/>
</dbReference>
<evidence type="ECO:0000313" key="13">
    <source>
        <dbReference type="Proteomes" id="UP000886841"/>
    </source>
</evidence>
<dbReference type="InterPro" id="IPR027417">
    <property type="entry name" value="P-loop_NTPase"/>
</dbReference>
<keyword evidence="7" id="KW-0067">ATP-binding</keyword>
<dbReference type="InterPro" id="IPR011335">
    <property type="entry name" value="Restrct_endonuc-II-like"/>
</dbReference>
<dbReference type="Gene3D" id="3.40.50.300">
    <property type="entry name" value="P-loop containing nucleotide triphosphate hydrolases"/>
    <property type="match status" value="3"/>
</dbReference>
<keyword evidence="2" id="KW-0547">Nucleotide-binding</keyword>
<evidence type="ECO:0000256" key="7">
    <source>
        <dbReference type="ARBA" id="ARBA00022840"/>
    </source>
</evidence>
<dbReference type="InterPro" id="IPR038726">
    <property type="entry name" value="PDDEXK_AddAB-type"/>
</dbReference>
<proteinExistence type="predicted"/>
<evidence type="ECO:0000256" key="2">
    <source>
        <dbReference type="ARBA" id="ARBA00022741"/>
    </source>
</evidence>
<evidence type="ECO:0000256" key="10">
    <source>
        <dbReference type="SAM" id="MobiDB-lite"/>
    </source>
</evidence>
<evidence type="ECO:0000313" key="12">
    <source>
        <dbReference type="EMBL" id="HIR93152.1"/>
    </source>
</evidence>
<evidence type="ECO:0000256" key="1">
    <source>
        <dbReference type="ARBA" id="ARBA00022722"/>
    </source>
</evidence>
<name>A0A9D1EJL4_9FIRM</name>
<evidence type="ECO:0000256" key="8">
    <source>
        <dbReference type="ARBA" id="ARBA00023125"/>
    </source>
</evidence>
<evidence type="ECO:0000256" key="6">
    <source>
        <dbReference type="ARBA" id="ARBA00022839"/>
    </source>
</evidence>
<dbReference type="GO" id="GO:0003677">
    <property type="term" value="F:DNA binding"/>
    <property type="evidence" value="ECO:0007669"/>
    <property type="project" value="UniProtKB-KW"/>
</dbReference>
<gene>
    <name evidence="12" type="ORF">IAB98_07025</name>
</gene>
<keyword evidence="6" id="KW-0269">Exonuclease</keyword>
<dbReference type="PANTHER" id="PTHR30591">
    <property type="entry name" value="RECBCD ENZYME SUBUNIT RECC"/>
    <property type="match status" value="1"/>
</dbReference>
<reference evidence="12" key="2">
    <citation type="journal article" date="2021" name="PeerJ">
        <title>Extensive microbial diversity within the chicken gut microbiome revealed by metagenomics and culture.</title>
        <authorList>
            <person name="Gilroy R."/>
            <person name="Ravi A."/>
            <person name="Getino M."/>
            <person name="Pursley I."/>
            <person name="Horton D.L."/>
            <person name="Alikhan N.F."/>
            <person name="Baker D."/>
            <person name="Gharbi K."/>
            <person name="Hall N."/>
            <person name="Watson M."/>
            <person name="Adriaenssens E.M."/>
            <person name="Foster-Nyarko E."/>
            <person name="Jarju S."/>
            <person name="Secka A."/>
            <person name="Antonio M."/>
            <person name="Oren A."/>
            <person name="Chaudhuri R.R."/>
            <person name="La Ragione R."/>
            <person name="Hildebrand F."/>
            <person name="Pallen M.J."/>
        </authorList>
    </citation>
    <scope>NUCLEOTIDE SEQUENCE</scope>
    <source>
        <strain evidence="12">ChiSxjej1B13-7041</strain>
    </source>
</reference>
<organism evidence="12 13">
    <name type="scientific">Candidatus Egerieimonas intestinavium</name>
    <dbReference type="NCBI Taxonomy" id="2840777"/>
    <lineage>
        <taxon>Bacteria</taxon>
        <taxon>Bacillati</taxon>
        <taxon>Bacillota</taxon>
        <taxon>Clostridia</taxon>
        <taxon>Lachnospirales</taxon>
        <taxon>Lachnospiraceae</taxon>
        <taxon>Lachnospiraceae incertae sedis</taxon>
        <taxon>Candidatus Egerieimonas</taxon>
    </lineage>
</organism>